<name>A0A0H3AMX3_BRUO2</name>
<keyword evidence="2" id="KW-1185">Reference proteome</keyword>
<accession>A0A0H3AMX3</accession>
<reference evidence="2" key="1">
    <citation type="journal article" date="2009" name="PLoS ONE">
        <title>Genome degradation in Brucella ovis corresponds with narrowing of its host range and tissue tropism.</title>
        <authorList>
            <person name="Tsolis R.M."/>
            <person name="Seshadri R."/>
            <person name="Santos R.L."/>
            <person name="Sangari F.J."/>
            <person name="Lobo J.M."/>
            <person name="de Jong M.F."/>
            <person name="Ren Q."/>
            <person name="Myers G."/>
            <person name="Brinkac L.M."/>
            <person name="Nelson W.C."/>
            <person name="Deboy R.T."/>
            <person name="Angiuoli S."/>
            <person name="Khouri H."/>
            <person name="Dimitrov G."/>
            <person name="Robinson J.R."/>
            <person name="Mulligan S."/>
            <person name="Walker R.L."/>
            <person name="Elzer P.E."/>
            <person name="Hassan K.A."/>
            <person name="Paulsen I.T."/>
        </authorList>
    </citation>
    <scope>NUCLEOTIDE SEQUENCE [LARGE SCALE GENOMIC DNA]</scope>
    <source>
        <strain evidence="2">ATCC 25840 / 63/290 / NCTC 10512</strain>
    </source>
</reference>
<organism evidence="1 2">
    <name type="scientific">Brucella ovis (strain ATCC 25840 / 63/290 / NCTC 10512)</name>
    <dbReference type="NCBI Taxonomy" id="444178"/>
    <lineage>
        <taxon>Bacteria</taxon>
        <taxon>Pseudomonadati</taxon>
        <taxon>Pseudomonadota</taxon>
        <taxon>Alphaproteobacteria</taxon>
        <taxon>Hyphomicrobiales</taxon>
        <taxon>Brucellaceae</taxon>
        <taxon>Brucella/Ochrobactrum group</taxon>
        <taxon>Brucella</taxon>
    </lineage>
</organism>
<dbReference type="Proteomes" id="UP000006383">
    <property type="component" value="Chromosome I"/>
</dbReference>
<evidence type="ECO:0000313" key="1">
    <source>
        <dbReference type="EMBL" id="ABQ60143.1"/>
    </source>
</evidence>
<dbReference type="EMBL" id="CP000708">
    <property type="protein sequence ID" value="ABQ60143.1"/>
    <property type="molecule type" value="Genomic_DNA"/>
</dbReference>
<dbReference type="HOGENOM" id="CLU_3248215_0_0_5"/>
<evidence type="ECO:0000313" key="2">
    <source>
        <dbReference type="Proteomes" id="UP000006383"/>
    </source>
</evidence>
<sequence>MLVDEIRKLACASPALPLSGARVCFHICDIIVPSAALATSPGCK</sequence>
<gene>
    <name evidence="1" type="ordered locus">BOV_1128</name>
</gene>
<protein>
    <submittedName>
        <fullName evidence="1">Uncharacterized protein</fullName>
    </submittedName>
</protein>
<dbReference type="KEGG" id="bov:BOV_1128"/>
<proteinExistence type="predicted"/>
<dbReference type="AlphaFoldDB" id="A0A0H3AMX3"/>